<dbReference type="SUPFAM" id="SSF53822">
    <property type="entry name" value="Periplasmic binding protein-like I"/>
    <property type="match status" value="1"/>
</dbReference>
<keyword evidence="4" id="KW-0029">Amino-acid transport</keyword>
<evidence type="ECO:0000256" key="1">
    <source>
        <dbReference type="ARBA" id="ARBA00010062"/>
    </source>
</evidence>
<sequence length="393" mass="40949">MKRESPWIRATLAGVAATTVLVTTACAAGEADSSGDTDALRVGLLFSLTGPAAPFGISERNGAKVVLDDINARGGINGRPVEYVEADDKSDPTEAAQQARALITQHQVDVIIGTTSGGNTMAFAPIAASSKVPVLATNGTIDVTSKDNDFWPWVFRAAPSDLITAKVMFDQVISEGHRKIAVFAEETGYGDSTLEYLEELIAAQDGAELATVARAAVADTDFSAQATKIRKADPDVVLLVTSIPTLGSGITRSLRQSGSEVALWGPIGLAQEAFITGAGSAAEGVHMVAMNDWNNPSEDEQQLAALLEAAGEKGTSYEVAGSNGAQAIEAAAATIEGEITGEKLRDALENVCGLDTYAIGEGVCYTEDDHDGYGEDSLTMLVVQDGAFTTYQP</sequence>
<evidence type="ECO:0000256" key="4">
    <source>
        <dbReference type="ARBA" id="ARBA00022970"/>
    </source>
</evidence>
<evidence type="ECO:0000313" key="8">
    <source>
        <dbReference type="Proteomes" id="UP000832041"/>
    </source>
</evidence>
<keyword evidence="2" id="KW-0813">Transport</keyword>
<dbReference type="PANTHER" id="PTHR30483:SF38">
    <property type="entry name" value="BLR7848 PROTEIN"/>
    <property type="match status" value="1"/>
</dbReference>
<dbReference type="CDD" id="cd06333">
    <property type="entry name" value="PBP1_ABC_RPA1789-like"/>
    <property type="match status" value="1"/>
</dbReference>
<evidence type="ECO:0000256" key="2">
    <source>
        <dbReference type="ARBA" id="ARBA00022448"/>
    </source>
</evidence>
<dbReference type="Pfam" id="PF13458">
    <property type="entry name" value="Peripla_BP_6"/>
    <property type="match status" value="1"/>
</dbReference>
<dbReference type="EMBL" id="CP051627">
    <property type="protein sequence ID" value="UPT20504.1"/>
    <property type="molecule type" value="Genomic_DNA"/>
</dbReference>
<organism evidence="7 8">
    <name type="scientific">Thermobifida alba</name>
    <name type="common">Thermomonospora alba</name>
    <dbReference type="NCBI Taxonomy" id="53522"/>
    <lineage>
        <taxon>Bacteria</taxon>
        <taxon>Bacillati</taxon>
        <taxon>Actinomycetota</taxon>
        <taxon>Actinomycetes</taxon>
        <taxon>Streptosporangiales</taxon>
        <taxon>Nocardiopsidaceae</taxon>
        <taxon>Thermobifida</taxon>
    </lineage>
</organism>
<dbReference type="Proteomes" id="UP000832041">
    <property type="component" value="Chromosome"/>
</dbReference>
<evidence type="ECO:0000313" key="7">
    <source>
        <dbReference type="EMBL" id="UPT20504.1"/>
    </source>
</evidence>
<dbReference type="InterPro" id="IPR000709">
    <property type="entry name" value="Leu_Ile_Val-bd"/>
</dbReference>
<reference evidence="7 8" key="1">
    <citation type="submission" date="2020-04" db="EMBL/GenBank/DDBJ databases">
        <title>Thermobifida alba genome sequencing and assembly.</title>
        <authorList>
            <person name="Luzics S."/>
            <person name="Horvath B."/>
            <person name="Nagy I."/>
            <person name="Toth A."/>
            <person name="Nagy I."/>
            <person name="Kukolya J."/>
        </authorList>
    </citation>
    <scope>NUCLEOTIDE SEQUENCE [LARGE SCALE GENOMIC DNA]</scope>
    <source>
        <strain evidence="7 8">DSM 43795</strain>
    </source>
</reference>
<dbReference type="PROSITE" id="PS51257">
    <property type="entry name" value="PROKAR_LIPOPROTEIN"/>
    <property type="match status" value="1"/>
</dbReference>
<feature type="chain" id="PRO_5045071072" evidence="5">
    <location>
        <begin position="28"/>
        <end position="393"/>
    </location>
</feature>
<keyword evidence="3 5" id="KW-0732">Signal</keyword>
<protein>
    <submittedName>
        <fullName evidence="7">ABC transporter substrate-binding protein</fullName>
    </submittedName>
</protein>
<dbReference type="InterPro" id="IPR028081">
    <property type="entry name" value="Leu-bd"/>
</dbReference>
<dbReference type="PRINTS" id="PR00337">
    <property type="entry name" value="LEUILEVALBP"/>
</dbReference>
<dbReference type="RefSeq" id="WP_248592762.1">
    <property type="nucleotide sequence ID" value="NZ_BAABEB010000012.1"/>
</dbReference>
<keyword evidence="8" id="KW-1185">Reference proteome</keyword>
<proteinExistence type="inferred from homology"/>
<evidence type="ECO:0000259" key="6">
    <source>
        <dbReference type="Pfam" id="PF13458"/>
    </source>
</evidence>
<evidence type="ECO:0000256" key="5">
    <source>
        <dbReference type="SAM" id="SignalP"/>
    </source>
</evidence>
<dbReference type="PANTHER" id="PTHR30483">
    <property type="entry name" value="LEUCINE-SPECIFIC-BINDING PROTEIN"/>
    <property type="match status" value="1"/>
</dbReference>
<dbReference type="InterPro" id="IPR051010">
    <property type="entry name" value="BCAA_transport"/>
</dbReference>
<dbReference type="Gene3D" id="3.40.50.2300">
    <property type="match status" value="2"/>
</dbReference>
<comment type="similarity">
    <text evidence="1">Belongs to the leucine-binding protein family.</text>
</comment>
<feature type="signal peptide" evidence="5">
    <location>
        <begin position="1"/>
        <end position="27"/>
    </location>
</feature>
<name>A0ABY4KZ61_THEAE</name>
<accession>A0ABY4KZ61</accession>
<feature type="domain" description="Leucine-binding protein" evidence="6">
    <location>
        <begin position="40"/>
        <end position="370"/>
    </location>
</feature>
<evidence type="ECO:0000256" key="3">
    <source>
        <dbReference type="ARBA" id="ARBA00022729"/>
    </source>
</evidence>
<dbReference type="InterPro" id="IPR028082">
    <property type="entry name" value="Peripla_BP_I"/>
</dbReference>
<gene>
    <name evidence="7" type="ORF">FOF52_05555</name>
</gene>